<accession>A0ABT0QGX5</accession>
<dbReference type="Proteomes" id="UP001165381">
    <property type="component" value="Unassembled WGS sequence"/>
</dbReference>
<reference evidence="1" key="1">
    <citation type="submission" date="2022-05" db="EMBL/GenBank/DDBJ databases">
        <authorList>
            <person name="Park J.-S."/>
        </authorList>
    </citation>
    <scope>NUCLEOTIDE SEQUENCE</scope>
    <source>
        <strain evidence="1">2012CJ34-3</strain>
    </source>
</reference>
<sequence length="222" mass="25088">MLFCSLVLLANCSETTLKKETITVQELSTWRTLDKGKSTVVGEELIIEETEGADGYFLVSPKSYKGDIIINYKVKALSESTVLIALFSASDAGESQGITLPPKETKGTGFWTWRTHLEHYNLTFNNVSHNYKPFFFKNTSPRSKGFHLTKAENIMGIHEWYDVEIGKQGNRLWFKLNDEIIFDQEDCNPLFGGHLIFRISGTTGEKVIFAKAALKNLIISHE</sequence>
<gene>
    <name evidence="1" type="ORF">M3P09_12710</name>
</gene>
<dbReference type="Gene3D" id="2.60.120.200">
    <property type="match status" value="1"/>
</dbReference>
<keyword evidence="2" id="KW-1185">Reference proteome</keyword>
<proteinExistence type="predicted"/>
<name>A0ABT0QGX5_9FLAO</name>
<comment type="caution">
    <text evidence="1">The sequence shown here is derived from an EMBL/GenBank/DDBJ whole genome shotgun (WGS) entry which is preliminary data.</text>
</comment>
<protein>
    <recommendedName>
        <fullName evidence="3">DUF1080 domain-containing protein</fullName>
    </recommendedName>
</protein>
<evidence type="ECO:0008006" key="3">
    <source>
        <dbReference type="Google" id="ProtNLM"/>
    </source>
</evidence>
<dbReference type="RefSeq" id="WP_249973428.1">
    <property type="nucleotide sequence ID" value="NZ_JAMFLZ010000005.1"/>
</dbReference>
<organism evidence="1 2">
    <name type="scientific">Jejuia spongiicola</name>
    <dbReference type="NCBI Taxonomy" id="2942207"/>
    <lineage>
        <taxon>Bacteria</taxon>
        <taxon>Pseudomonadati</taxon>
        <taxon>Bacteroidota</taxon>
        <taxon>Flavobacteriia</taxon>
        <taxon>Flavobacteriales</taxon>
        <taxon>Flavobacteriaceae</taxon>
        <taxon>Jejuia</taxon>
    </lineage>
</organism>
<evidence type="ECO:0000313" key="1">
    <source>
        <dbReference type="EMBL" id="MCL6295863.1"/>
    </source>
</evidence>
<dbReference type="EMBL" id="JAMFLZ010000005">
    <property type="protein sequence ID" value="MCL6295863.1"/>
    <property type="molecule type" value="Genomic_DNA"/>
</dbReference>
<evidence type="ECO:0000313" key="2">
    <source>
        <dbReference type="Proteomes" id="UP001165381"/>
    </source>
</evidence>